<evidence type="ECO:0000313" key="1">
    <source>
        <dbReference type="EMBL" id="CAG6502627.1"/>
    </source>
</evidence>
<dbReference type="EMBL" id="HBUE01250114">
    <property type="protein sequence ID" value="CAG6553867.1"/>
    <property type="molecule type" value="Transcribed_RNA"/>
</dbReference>
<accession>A0A8D8D3W8</accession>
<dbReference type="EMBL" id="HBUE01145263">
    <property type="protein sequence ID" value="CAG6502628.1"/>
    <property type="molecule type" value="Transcribed_RNA"/>
</dbReference>
<proteinExistence type="predicted"/>
<sequence>MLFQKPVSGRTISFPCGLWNSVRCQHYRPEGLLKGNPVSSDGMAIKVGATVVTPPELPRTWYRRVCRLKSDNLHRVLCGHSHAGHDKFDALACDAKEQEQQLNVVHKAKDSTNRRSTVRRPRSSPSSWYFLFGSII</sequence>
<reference evidence="1" key="1">
    <citation type="submission" date="2021-05" db="EMBL/GenBank/DDBJ databases">
        <authorList>
            <person name="Alioto T."/>
            <person name="Alioto T."/>
            <person name="Gomez Garrido J."/>
        </authorList>
    </citation>
    <scope>NUCLEOTIDE SEQUENCE</scope>
</reference>
<organism evidence="1">
    <name type="scientific">Culex pipiens</name>
    <name type="common">House mosquito</name>
    <dbReference type="NCBI Taxonomy" id="7175"/>
    <lineage>
        <taxon>Eukaryota</taxon>
        <taxon>Metazoa</taxon>
        <taxon>Ecdysozoa</taxon>
        <taxon>Arthropoda</taxon>
        <taxon>Hexapoda</taxon>
        <taxon>Insecta</taxon>
        <taxon>Pterygota</taxon>
        <taxon>Neoptera</taxon>
        <taxon>Endopterygota</taxon>
        <taxon>Diptera</taxon>
        <taxon>Nematocera</taxon>
        <taxon>Culicoidea</taxon>
        <taxon>Culicidae</taxon>
        <taxon>Culicinae</taxon>
        <taxon>Culicini</taxon>
        <taxon>Culex</taxon>
        <taxon>Culex</taxon>
    </lineage>
</organism>
<name>A0A8D8D3W8_CULPI</name>
<protein>
    <submittedName>
        <fullName evidence="1">(northern house mosquito) hypothetical protein</fullName>
    </submittedName>
</protein>
<dbReference type="EMBL" id="HBUE01145261">
    <property type="protein sequence ID" value="CAG6502627.1"/>
    <property type="molecule type" value="Transcribed_RNA"/>
</dbReference>
<dbReference type="AlphaFoldDB" id="A0A8D8D3W8"/>
<dbReference type="EMBL" id="HBUE01250116">
    <property type="protein sequence ID" value="CAG6553868.1"/>
    <property type="molecule type" value="Transcribed_RNA"/>
</dbReference>